<dbReference type="PANTHER" id="PTHR42905">
    <property type="entry name" value="PHOSPHOENOLPYRUVATE CARBOXYLASE"/>
    <property type="match status" value="1"/>
</dbReference>
<accession>A0A6N4XVP1</accession>
<name>A0A6N4XVP1_9FLAO</name>
<keyword evidence="1" id="KW-0456">Lyase</keyword>
<dbReference type="Proteomes" id="UP000445309">
    <property type="component" value="Unassembled WGS sequence"/>
</dbReference>
<dbReference type="Gene3D" id="3.20.20.60">
    <property type="entry name" value="Phosphoenolpyruvate-binding domains"/>
    <property type="match status" value="1"/>
</dbReference>
<proteinExistence type="predicted"/>
<organism evidence="1 2">
    <name type="scientific">Chryseobacterium fistulae</name>
    <dbReference type="NCBI Taxonomy" id="2675058"/>
    <lineage>
        <taxon>Bacteria</taxon>
        <taxon>Pseudomonadati</taxon>
        <taxon>Bacteroidota</taxon>
        <taxon>Flavobacteriia</taxon>
        <taxon>Flavobacteriales</taxon>
        <taxon>Weeksellaceae</taxon>
        <taxon>Chryseobacterium group</taxon>
        <taxon>Chryseobacterium</taxon>
    </lineage>
</organism>
<dbReference type="EMBL" id="CACVBY010000062">
    <property type="protein sequence ID" value="CAA7390217.1"/>
    <property type="molecule type" value="Genomic_DNA"/>
</dbReference>
<gene>
    <name evidence="1" type="ORF">CHRY9393_02518</name>
</gene>
<dbReference type="GO" id="GO:0008948">
    <property type="term" value="F:oxaloacetate decarboxylase activity"/>
    <property type="evidence" value="ECO:0007669"/>
    <property type="project" value="UniProtKB-EC"/>
</dbReference>
<keyword evidence="2" id="KW-1185">Reference proteome</keyword>
<dbReference type="Pfam" id="PF13714">
    <property type="entry name" value="PEP_mutase"/>
    <property type="match status" value="1"/>
</dbReference>
<dbReference type="AlphaFoldDB" id="A0A6N4XVP1"/>
<dbReference type="CDD" id="cd00377">
    <property type="entry name" value="ICL_PEPM"/>
    <property type="match status" value="1"/>
</dbReference>
<evidence type="ECO:0000313" key="2">
    <source>
        <dbReference type="Proteomes" id="UP000445309"/>
    </source>
</evidence>
<reference evidence="1 2" key="1">
    <citation type="submission" date="2020-01" db="EMBL/GenBank/DDBJ databases">
        <authorList>
            <person name="Rodrigo-Torres L."/>
            <person name="Arahal R. D."/>
            <person name="Lucena T."/>
        </authorList>
    </citation>
    <scope>NUCLEOTIDE SEQUENCE [LARGE SCALE GENOMIC DNA]</scope>
    <source>
        <strain evidence="1 2">CECT 9393</strain>
    </source>
</reference>
<dbReference type="SUPFAM" id="SSF51621">
    <property type="entry name" value="Phosphoenolpyruvate/pyruvate domain"/>
    <property type="match status" value="1"/>
</dbReference>
<dbReference type="PANTHER" id="PTHR42905:SF16">
    <property type="entry name" value="CARBOXYPHOSPHONOENOLPYRUVATE PHOSPHONOMUTASE-LIKE PROTEIN (AFU_ORTHOLOGUE AFUA_5G07230)"/>
    <property type="match status" value="1"/>
</dbReference>
<dbReference type="InterPro" id="IPR039556">
    <property type="entry name" value="ICL/PEPM"/>
</dbReference>
<dbReference type="RefSeq" id="WP_185681382.1">
    <property type="nucleotide sequence ID" value="NZ_CACVBY010000062.1"/>
</dbReference>
<dbReference type="EC" id="4.1.1.112" evidence="1"/>
<evidence type="ECO:0000313" key="1">
    <source>
        <dbReference type="EMBL" id="CAA7390217.1"/>
    </source>
</evidence>
<dbReference type="InterPro" id="IPR015813">
    <property type="entry name" value="Pyrv/PenolPyrv_kinase-like_dom"/>
</dbReference>
<protein>
    <submittedName>
        <fullName evidence="1">Oxaloacetate decarboxylase</fullName>
        <ecNumber evidence="1">4.1.1.112</ecNumber>
    </submittedName>
</protein>
<sequence>MTKIQSFRELHKNEEPLLLGNVWNPQSAKVYEALGYKALATSSSAVAHSLGYEDGENMTFEEYLYIIERILQSTSIPLTVDLESGYGNTTEEIVSNIRRLSEIGVVGINIEDSNMVDGTRKIVDKKVFYEKLKSIVLKLREEKVDIFINVRTDAFLLGLENPIEETLQRIKLFEKMGSDGVFIPCITSEKDIAIIIDETELPVNVMCMPELPDFKILKKLGVKRISSGNFANDYIYRKLEETGKEIMTEKSFLPFFVSS</sequence>
<dbReference type="InterPro" id="IPR040442">
    <property type="entry name" value="Pyrv_kinase-like_dom_sf"/>
</dbReference>